<sequence length="221" mass="25332">MTVFTHRKVFLYWLIFLTVEYFFAPAPRLLWFIGSGVFGLTLLYGLFFLERELSRGTEVEDVPAPSTDPEGDRYREYIFEKTKSSAANRADISCDGKDGKEFLEGLYDSWSEFLDENWVEFLEGTLKEDKIHDESHLFADNAASYSLVYHGEVASAWTDLRGWEYDNDVDLEYGGPTTDTAWGSLTTRRQRCGLFIVAELYLASLNIVADEALDYLDIEAE</sequence>
<feature type="transmembrane region" description="Helical" evidence="1">
    <location>
        <begin position="9"/>
        <end position="24"/>
    </location>
</feature>
<evidence type="ECO:0000313" key="2">
    <source>
        <dbReference type="EMBL" id="CAB4176536.1"/>
    </source>
</evidence>
<proteinExistence type="predicted"/>
<protein>
    <submittedName>
        <fullName evidence="2">Uncharacterized protein</fullName>
    </submittedName>
</protein>
<organism evidence="2">
    <name type="scientific">uncultured Caudovirales phage</name>
    <dbReference type="NCBI Taxonomy" id="2100421"/>
    <lineage>
        <taxon>Viruses</taxon>
        <taxon>Duplodnaviria</taxon>
        <taxon>Heunggongvirae</taxon>
        <taxon>Uroviricota</taxon>
        <taxon>Caudoviricetes</taxon>
        <taxon>Peduoviridae</taxon>
        <taxon>Maltschvirus</taxon>
        <taxon>Maltschvirus maltsch</taxon>
    </lineage>
</organism>
<dbReference type="EMBL" id="LR796937">
    <property type="protein sequence ID" value="CAB4176536.1"/>
    <property type="molecule type" value="Genomic_DNA"/>
</dbReference>
<evidence type="ECO:0000256" key="1">
    <source>
        <dbReference type="SAM" id="Phobius"/>
    </source>
</evidence>
<feature type="transmembrane region" description="Helical" evidence="1">
    <location>
        <begin position="30"/>
        <end position="49"/>
    </location>
</feature>
<name>A0A6J5Q2M5_9CAUD</name>
<keyword evidence="1" id="KW-1133">Transmembrane helix</keyword>
<gene>
    <name evidence="2" type="ORF">UFOVP978_40</name>
</gene>
<keyword evidence="1" id="KW-0472">Membrane</keyword>
<keyword evidence="1" id="KW-0812">Transmembrane</keyword>
<accession>A0A6J5Q2M5</accession>
<reference evidence="2" key="1">
    <citation type="submission" date="2020-05" db="EMBL/GenBank/DDBJ databases">
        <authorList>
            <person name="Chiriac C."/>
            <person name="Salcher M."/>
            <person name="Ghai R."/>
            <person name="Kavagutti S V."/>
        </authorList>
    </citation>
    <scope>NUCLEOTIDE SEQUENCE</scope>
</reference>